<feature type="domain" description="BPTI/Kunitz inhibitor" evidence="2">
    <location>
        <begin position="566"/>
        <end position="622"/>
    </location>
</feature>
<dbReference type="InterPro" id="IPR006150">
    <property type="entry name" value="Cys_repeat_1"/>
</dbReference>
<keyword evidence="4" id="KW-1185">Reference proteome</keyword>
<dbReference type="InterPro" id="IPR053014">
    <property type="entry name" value="Cuticle_assoc_divergent"/>
</dbReference>
<proteinExistence type="predicted"/>
<dbReference type="PROSITE" id="PS50279">
    <property type="entry name" value="BPTI_KUNITZ_2"/>
    <property type="match status" value="1"/>
</dbReference>
<dbReference type="Pfam" id="PF14625">
    <property type="entry name" value="Lustrin_cystein"/>
    <property type="match status" value="3"/>
</dbReference>
<comment type="caution">
    <text evidence="3">The sequence shown here is derived from an EMBL/GenBank/DDBJ whole genome shotgun (WGS) entry which is preliminary data.</text>
</comment>
<dbReference type="AlphaFoldDB" id="A0AAD4RCQ0"/>
<dbReference type="SMART" id="SM00131">
    <property type="entry name" value="KU"/>
    <property type="match status" value="1"/>
</dbReference>
<dbReference type="SMART" id="SM00289">
    <property type="entry name" value="WR1"/>
    <property type="match status" value="6"/>
</dbReference>
<organism evidence="3 4">
    <name type="scientific">Ditylenchus destructor</name>
    <dbReference type="NCBI Taxonomy" id="166010"/>
    <lineage>
        <taxon>Eukaryota</taxon>
        <taxon>Metazoa</taxon>
        <taxon>Ecdysozoa</taxon>
        <taxon>Nematoda</taxon>
        <taxon>Chromadorea</taxon>
        <taxon>Rhabditida</taxon>
        <taxon>Tylenchina</taxon>
        <taxon>Tylenchomorpha</taxon>
        <taxon>Sphaerularioidea</taxon>
        <taxon>Anguinidae</taxon>
        <taxon>Anguininae</taxon>
        <taxon>Ditylenchus</taxon>
    </lineage>
</organism>
<dbReference type="InterPro" id="IPR028150">
    <property type="entry name" value="Lustrin_cystein"/>
</dbReference>
<dbReference type="EMBL" id="JAKKPZ010000001">
    <property type="protein sequence ID" value="KAI1727942.1"/>
    <property type="molecule type" value="Genomic_DNA"/>
</dbReference>
<dbReference type="Proteomes" id="UP001201812">
    <property type="component" value="Unassembled WGS sequence"/>
</dbReference>
<evidence type="ECO:0000313" key="3">
    <source>
        <dbReference type="EMBL" id="KAI1727942.1"/>
    </source>
</evidence>
<feature type="chain" id="PRO_5042265504" evidence="1">
    <location>
        <begin position="22"/>
        <end position="756"/>
    </location>
</feature>
<sequence length="756" mass="85130">MLRRLIAVILIVCHCWLFSRASESISFREGEVCDPGTALWKATAIPHQFLSCHGVNRVYITNECRVVYGKQKVFDEETQQCVFPPDITLLSNKRFVTSTGNFHAVSHLDPNYMTSAKESRMKYFDESGIEDAIENLPLNFGTPSNFKPFEKFDKHDVKNRDWKINTASRKPITVGENDFTENNNESLIDPRISQNVNVGNQPLVSRRRIAKVPLNRVNESWKYANTCPERRRPMLYLGNDTPVICSRSSMERDSRNAAIILDECNHADYRCTFSSDRDEYGICCQRLSYLHIRCTQQSRPLLLAVDRQNDNMMHQPVDCSPRHLCPTLNNFGHSACIFDMGDYHCCEYIENQNHPLNSTQNGETYYETSVVINTKGVLRRPDDSSFTNIPSKVPNFRKRKGNGTISPVFVSEHDQRNGCPPGEEPFRLPFGDNTILDCNEALPDQCPPGFSCYKPKKMRRQKARCCGVTNVCGGNSAALLNPENKIAVKCNLQKGKGCPEPFFCYEPSGTCCSLDPVAGLCTYGMGQIDERGNAVSCDVQDPCGTGFVCTERFNKRFCCPTELNICTQPKNIGLPCILSPPQKSFYFNMKTGECEQFDHTGCYGKSRSDNRFETKEQCVQLCSNIDSSQICKDNRNKNPALCDPQKLNQCSLGQQCEVYDSSGTGFCCAKKTHRPQSKNTGFIRKVHHNTVCPAGLTSKLPGVSNNPVSCDPNNSKSCPPFSRCDYSDHYREFICCTSNVNNVQNLIADDLAYNAY</sequence>
<evidence type="ECO:0000313" key="4">
    <source>
        <dbReference type="Proteomes" id="UP001201812"/>
    </source>
</evidence>
<dbReference type="InterPro" id="IPR036880">
    <property type="entry name" value="Kunitz_BPTI_sf"/>
</dbReference>
<dbReference type="SUPFAM" id="SSF57362">
    <property type="entry name" value="BPTI-like"/>
    <property type="match status" value="1"/>
</dbReference>
<dbReference type="Gene3D" id="4.10.410.10">
    <property type="entry name" value="Pancreatic trypsin inhibitor Kunitz domain"/>
    <property type="match status" value="1"/>
</dbReference>
<name>A0AAD4RCQ0_9BILA</name>
<accession>A0AAD4RCQ0</accession>
<evidence type="ECO:0000256" key="1">
    <source>
        <dbReference type="SAM" id="SignalP"/>
    </source>
</evidence>
<reference evidence="3" key="1">
    <citation type="submission" date="2022-01" db="EMBL/GenBank/DDBJ databases">
        <title>Genome Sequence Resource for Two Populations of Ditylenchus destructor, the Migratory Endoparasitic Phytonematode.</title>
        <authorList>
            <person name="Zhang H."/>
            <person name="Lin R."/>
            <person name="Xie B."/>
        </authorList>
    </citation>
    <scope>NUCLEOTIDE SEQUENCE</scope>
    <source>
        <strain evidence="3">BazhouSP</strain>
    </source>
</reference>
<dbReference type="GO" id="GO:0004867">
    <property type="term" value="F:serine-type endopeptidase inhibitor activity"/>
    <property type="evidence" value="ECO:0007669"/>
    <property type="project" value="InterPro"/>
</dbReference>
<dbReference type="InterPro" id="IPR002223">
    <property type="entry name" value="Kunitz_BPTI"/>
</dbReference>
<protein>
    <submittedName>
        <fullName evidence="3">Kunitz/Bovine pancreatic trypsin inhibitor domain-containing protein</fullName>
    </submittedName>
</protein>
<gene>
    <name evidence="3" type="ORF">DdX_00085</name>
</gene>
<dbReference type="PANTHER" id="PTHR46339">
    <property type="entry name" value="PROTEIN CBG15282-RELATED"/>
    <property type="match status" value="1"/>
</dbReference>
<feature type="signal peptide" evidence="1">
    <location>
        <begin position="1"/>
        <end position="21"/>
    </location>
</feature>
<keyword evidence="1" id="KW-0732">Signal</keyword>
<dbReference type="CDD" id="cd00109">
    <property type="entry name" value="Kunitz-type"/>
    <property type="match status" value="1"/>
</dbReference>
<dbReference type="Pfam" id="PF00014">
    <property type="entry name" value="Kunitz_BPTI"/>
    <property type="match status" value="1"/>
</dbReference>
<evidence type="ECO:0000259" key="2">
    <source>
        <dbReference type="PROSITE" id="PS50279"/>
    </source>
</evidence>